<dbReference type="InterPro" id="IPR016181">
    <property type="entry name" value="Acyl_CoA_acyltransferase"/>
</dbReference>
<dbReference type="GO" id="GO:0005634">
    <property type="term" value="C:nucleus"/>
    <property type="evidence" value="ECO:0007669"/>
    <property type="project" value="TreeGrafter"/>
</dbReference>
<dbReference type="PANTHER" id="PTHR46309">
    <property type="entry name" value="PHD FINGER PROTEIN 12"/>
    <property type="match status" value="1"/>
</dbReference>
<dbReference type="InterPro" id="IPR056511">
    <property type="entry name" value="IDM1_C"/>
</dbReference>
<dbReference type="Gene3D" id="3.40.630.30">
    <property type="match status" value="1"/>
</dbReference>
<feature type="compositionally biased region" description="Gly residues" evidence="1">
    <location>
        <begin position="181"/>
        <end position="195"/>
    </location>
</feature>
<feature type="domain" description="Increased DNA methylation 1 C-terminal" evidence="2">
    <location>
        <begin position="14"/>
        <end position="132"/>
    </location>
</feature>
<dbReference type="InterPro" id="IPR042163">
    <property type="entry name" value="PHF12"/>
</dbReference>
<evidence type="ECO:0000259" key="2">
    <source>
        <dbReference type="Pfam" id="PF23209"/>
    </source>
</evidence>
<reference evidence="3 4" key="1">
    <citation type="journal article" date="2015" name="Genome Biol. Evol.">
        <title>Comparative Genomics of a Bacterivorous Green Alga Reveals Evolutionary Causalities and Consequences of Phago-Mixotrophic Mode of Nutrition.</title>
        <authorList>
            <person name="Burns J.A."/>
            <person name="Paasch A."/>
            <person name="Narechania A."/>
            <person name="Kim E."/>
        </authorList>
    </citation>
    <scope>NUCLEOTIDE SEQUENCE [LARGE SCALE GENOMIC DNA]</scope>
    <source>
        <strain evidence="3 4">PLY_AMNH</strain>
    </source>
</reference>
<dbReference type="AlphaFoldDB" id="A0AAE0KQ52"/>
<dbReference type="PANTHER" id="PTHR46309:SF1">
    <property type="entry name" value="PHD FINGER PROTEIN 12"/>
    <property type="match status" value="1"/>
</dbReference>
<comment type="caution">
    <text evidence="3">The sequence shown here is derived from an EMBL/GenBank/DDBJ whole genome shotgun (WGS) entry which is preliminary data.</text>
</comment>
<feature type="non-terminal residue" evidence="3">
    <location>
        <position position="1"/>
    </location>
</feature>
<evidence type="ECO:0000313" key="3">
    <source>
        <dbReference type="EMBL" id="KAK3256370.1"/>
    </source>
</evidence>
<protein>
    <recommendedName>
        <fullName evidence="2">Increased DNA methylation 1 C-terminal domain-containing protein</fullName>
    </recommendedName>
</protein>
<evidence type="ECO:0000313" key="4">
    <source>
        <dbReference type="Proteomes" id="UP001190700"/>
    </source>
</evidence>
<feature type="region of interest" description="Disordered" evidence="1">
    <location>
        <begin position="235"/>
        <end position="314"/>
    </location>
</feature>
<proteinExistence type="predicted"/>
<dbReference type="GO" id="GO:0006357">
    <property type="term" value="P:regulation of transcription by RNA polymerase II"/>
    <property type="evidence" value="ECO:0007669"/>
    <property type="project" value="TreeGrafter"/>
</dbReference>
<accession>A0AAE0KQ52</accession>
<dbReference type="EMBL" id="LGRX02021725">
    <property type="protein sequence ID" value="KAK3256370.1"/>
    <property type="molecule type" value="Genomic_DNA"/>
</dbReference>
<name>A0AAE0KQ52_9CHLO</name>
<sequence length="407" mass="43781">EKGEVVWHLPSQPEGDFSGFYTIFLRHRSEGHRSELVCAATVRVFGTRTAELPLIGTRFSWRCRGLCRRLVRVVEELLLELGVKLLVLPAVPAIQPTWTRAFGFHECTPTERRALCELGILLFPGTILLQKPISPEAFTPSQPLPRPAPAPKVASSGATRAQLRAPSTTHRVKGKGKEGGEASGAGVKGRAGGDGVRAERNKGFVDAEVYEQVIVCTTRSQRSVRTSASVLEAIKALQPRTQGNGRLQPESGARSTPGEKDTPEAVALGETPLEGDASSPLHASRPKGRRSKSRCRPNSIPRTGGGGIGASWGERPTTARLLESESTESLCARLEAAEAEEDCTVPDDLTPENVKKLQATAKAARKAMLSADATAARKALAATEALDRARDAFAKWRHLEAQEAERG</sequence>
<dbReference type="GO" id="GO:0003714">
    <property type="term" value="F:transcription corepressor activity"/>
    <property type="evidence" value="ECO:0007669"/>
    <property type="project" value="InterPro"/>
</dbReference>
<evidence type="ECO:0000256" key="1">
    <source>
        <dbReference type="SAM" id="MobiDB-lite"/>
    </source>
</evidence>
<keyword evidence="4" id="KW-1185">Reference proteome</keyword>
<feature type="region of interest" description="Disordered" evidence="1">
    <location>
        <begin position="138"/>
        <end position="197"/>
    </location>
</feature>
<dbReference type="Pfam" id="PF23209">
    <property type="entry name" value="IDM1_C"/>
    <property type="match status" value="1"/>
</dbReference>
<gene>
    <name evidence="3" type="ORF">CYMTET_34493</name>
</gene>
<dbReference type="SUPFAM" id="SSF55729">
    <property type="entry name" value="Acyl-CoA N-acyltransferases (Nat)"/>
    <property type="match status" value="1"/>
</dbReference>
<dbReference type="Proteomes" id="UP001190700">
    <property type="component" value="Unassembled WGS sequence"/>
</dbReference>
<feature type="compositionally biased region" description="Basic residues" evidence="1">
    <location>
        <begin position="284"/>
        <end position="295"/>
    </location>
</feature>
<organism evidence="3 4">
    <name type="scientific">Cymbomonas tetramitiformis</name>
    <dbReference type="NCBI Taxonomy" id="36881"/>
    <lineage>
        <taxon>Eukaryota</taxon>
        <taxon>Viridiplantae</taxon>
        <taxon>Chlorophyta</taxon>
        <taxon>Pyramimonadophyceae</taxon>
        <taxon>Pyramimonadales</taxon>
        <taxon>Pyramimonadaceae</taxon>
        <taxon>Cymbomonas</taxon>
    </lineage>
</organism>